<reference evidence="12" key="1">
    <citation type="journal article" date="2010" name="Genome Biol.">
        <title>Genome sequence of the necrotrophic plant pathogen Pythium ultimum reveals original pathogenicity mechanisms and effector repertoire.</title>
        <authorList>
            <person name="Levesque C.A."/>
            <person name="Brouwer H."/>
            <person name="Cano L."/>
            <person name="Hamilton J.P."/>
            <person name="Holt C."/>
            <person name="Huitema E."/>
            <person name="Raffaele S."/>
            <person name="Robideau G.P."/>
            <person name="Thines M."/>
            <person name="Win J."/>
            <person name="Zerillo M.M."/>
            <person name="Beakes G.W."/>
            <person name="Boore J.L."/>
            <person name="Busam D."/>
            <person name="Dumas B."/>
            <person name="Ferriera S."/>
            <person name="Fuerstenberg S.I."/>
            <person name="Gachon C.M."/>
            <person name="Gaulin E."/>
            <person name="Govers F."/>
            <person name="Grenville-Briggs L."/>
            <person name="Horner N."/>
            <person name="Hostetler J."/>
            <person name="Jiang R.H."/>
            <person name="Johnson J."/>
            <person name="Krajaejun T."/>
            <person name="Lin H."/>
            <person name="Meijer H.J."/>
            <person name="Moore B."/>
            <person name="Morris P."/>
            <person name="Phuntmart V."/>
            <person name="Puiu D."/>
            <person name="Shetty J."/>
            <person name="Stajich J.E."/>
            <person name="Tripathy S."/>
            <person name="Wawra S."/>
            <person name="van West P."/>
            <person name="Whitty B.R."/>
            <person name="Coutinho P.M."/>
            <person name="Henrissat B."/>
            <person name="Martin F."/>
            <person name="Thomas P.D."/>
            <person name="Tyler B.M."/>
            <person name="De Vries R.P."/>
            <person name="Kamoun S."/>
            <person name="Yandell M."/>
            <person name="Tisserat N."/>
            <person name="Buell C.R."/>
        </authorList>
    </citation>
    <scope>NUCLEOTIDE SEQUENCE</scope>
    <source>
        <strain evidence="12">DAOM:BR144</strain>
    </source>
</reference>
<dbReference type="AlphaFoldDB" id="K3WYB2"/>
<feature type="domain" description="WW" evidence="9">
    <location>
        <begin position="8"/>
        <end position="42"/>
    </location>
</feature>
<dbReference type="Gene3D" id="2.20.70.10">
    <property type="match status" value="2"/>
</dbReference>
<dbReference type="PANTHER" id="PTHR12189:SF2">
    <property type="entry name" value="MRNA CAP GUANINE-N7 METHYLTRANSFERASE"/>
    <property type="match status" value="1"/>
</dbReference>
<dbReference type="eggNOG" id="KOG1975">
    <property type="taxonomic scope" value="Eukaryota"/>
</dbReference>
<feature type="domain" description="MRNA cap 0 methyltransferase" evidence="10">
    <location>
        <begin position="234"/>
        <end position="544"/>
    </location>
</feature>
<dbReference type="CDD" id="cd00201">
    <property type="entry name" value="WW"/>
    <property type="match status" value="1"/>
</dbReference>
<keyword evidence="2" id="KW-0489">Methyltransferase</keyword>
<feature type="compositionally biased region" description="Basic and acidic residues" evidence="8">
    <location>
        <begin position="162"/>
        <end position="171"/>
    </location>
</feature>
<dbReference type="OMA" id="KPFLEVW"/>
<keyword evidence="4" id="KW-0949">S-adenosyl-L-methionine</keyword>
<keyword evidence="12" id="KW-1185">Reference proteome</keyword>
<dbReference type="InterPro" id="IPR029063">
    <property type="entry name" value="SAM-dependent_MTases_sf"/>
</dbReference>
<dbReference type="HOGENOM" id="CLU_020346_5_0_1"/>
<dbReference type="GO" id="GO:0003723">
    <property type="term" value="F:RNA binding"/>
    <property type="evidence" value="ECO:0007669"/>
    <property type="project" value="UniProtKB-KW"/>
</dbReference>
<dbReference type="PANTHER" id="PTHR12189">
    <property type="entry name" value="MRNA GUANINE-7- METHYLTRANSFERASE"/>
    <property type="match status" value="1"/>
</dbReference>
<organism evidence="11 12">
    <name type="scientific">Globisporangium ultimum (strain ATCC 200006 / CBS 805.95 / DAOM BR144)</name>
    <name type="common">Pythium ultimum</name>
    <dbReference type="NCBI Taxonomy" id="431595"/>
    <lineage>
        <taxon>Eukaryota</taxon>
        <taxon>Sar</taxon>
        <taxon>Stramenopiles</taxon>
        <taxon>Oomycota</taxon>
        <taxon>Peronosporomycetes</taxon>
        <taxon>Pythiales</taxon>
        <taxon>Pythiaceae</taxon>
        <taxon>Globisporangium</taxon>
    </lineage>
</organism>
<evidence type="ECO:0000256" key="1">
    <source>
        <dbReference type="ARBA" id="ARBA00011926"/>
    </source>
</evidence>
<dbReference type="InterPro" id="IPR004971">
    <property type="entry name" value="mRNA_G-N7_MeTrfase_dom"/>
</dbReference>
<feature type="compositionally biased region" description="Polar residues" evidence="8">
    <location>
        <begin position="175"/>
        <end position="184"/>
    </location>
</feature>
<dbReference type="SMART" id="SM00456">
    <property type="entry name" value="WW"/>
    <property type="match status" value="2"/>
</dbReference>
<dbReference type="STRING" id="431595.K3WYB2"/>
<dbReference type="EMBL" id="GL376624">
    <property type="status" value="NOT_ANNOTATED_CDS"/>
    <property type="molecule type" value="Genomic_DNA"/>
</dbReference>
<name>K3WYB2_GLOUD</name>
<feature type="compositionally biased region" description="Basic and acidic residues" evidence="8">
    <location>
        <begin position="102"/>
        <end position="130"/>
    </location>
</feature>
<evidence type="ECO:0000256" key="4">
    <source>
        <dbReference type="ARBA" id="ARBA00022691"/>
    </source>
</evidence>
<evidence type="ECO:0000256" key="3">
    <source>
        <dbReference type="ARBA" id="ARBA00022679"/>
    </source>
</evidence>
<keyword evidence="6" id="KW-0506">mRNA capping</keyword>
<dbReference type="EC" id="2.1.1.56" evidence="1"/>
<dbReference type="CDD" id="cd02440">
    <property type="entry name" value="AdoMet_MTases"/>
    <property type="match status" value="1"/>
</dbReference>
<comment type="catalytic activity">
    <reaction evidence="7">
        <text>a 5'-end (5'-triphosphoguanosine)-ribonucleoside in mRNA + S-adenosyl-L-methionine = a 5'-end (N(7)-methyl 5'-triphosphoguanosine)-ribonucleoside in mRNA + S-adenosyl-L-homocysteine</text>
        <dbReference type="Rhea" id="RHEA:67008"/>
        <dbReference type="Rhea" id="RHEA-COMP:17166"/>
        <dbReference type="Rhea" id="RHEA-COMP:17167"/>
        <dbReference type="ChEBI" id="CHEBI:57856"/>
        <dbReference type="ChEBI" id="CHEBI:59789"/>
        <dbReference type="ChEBI" id="CHEBI:156461"/>
        <dbReference type="ChEBI" id="CHEBI:167617"/>
        <dbReference type="EC" id="2.1.1.56"/>
    </reaction>
</comment>
<dbReference type="Pfam" id="PF03291">
    <property type="entry name" value="mRNA_G-N7_MeTrfase"/>
    <property type="match status" value="1"/>
</dbReference>
<reference evidence="12" key="2">
    <citation type="submission" date="2010-04" db="EMBL/GenBank/DDBJ databases">
        <authorList>
            <person name="Buell R."/>
            <person name="Hamilton J."/>
            <person name="Hostetler J."/>
        </authorList>
    </citation>
    <scope>NUCLEOTIDE SEQUENCE [LARGE SCALE GENOMIC DNA]</scope>
    <source>
        <strain evidence="12">DAOM:BR144</strain>
    </source>
</reference>
<dbReference type="SUPFAM" id="SSF53335">
    <property type="entry name" value="S-adenosyl-L-methionine-dependent methyltransferases"/>
    <property type="match status" value="1"/>
</dbReference>
<dbReference type="PROSITE" id="PS51562">
    <property type="entry name" value="RNA_CAP0_MT"/>
    <property type="match status" value="1"/>
</dbReference>
<evidence type="ECO:0000259" key="9">
    <source>
        <dbReference type="PROSITE" id="PS50020"/>
    </source>
</evidence>
<dbReference type="VEuPathDB" id="FungiDB:PYU1_G009943"/>
<dbReference type="EnsemblProtists" id="PYU1_T009961">
    <property type="protein sequence ID" value="PYU1_T009961"/>
    <property type="gene ID" value="PYU1_G009943"/>
</dbReference>
<evidence type="ECO:0000256" key="7">
    <source>
        <dbReference type="ARBA" id="ARBA00044712"/>
    </source>
</evidence>
<accession>K3WYB2</accession>
<sequence length="545" mass="61533">MVREVADEPLPRGWEVLMSRSKNMPYYSNLQTKKVYWVDNELPRGWSHQFDASGKPYYFHIKDKAGTTSYEKPVLAAKSQAPPSPDPLPAPSYGRNDDEADERQRDRSYSRESEGNDHDGRRRYSDDHSGGLHINSNHPTPPRKKSNSLMDLLSPGPPALGTDERSPRHADISPSVRTTTSSSMDIANLVTSSSSTSGATKRSFEQISKDADPDAAADFYNNLKRNATSDRADSMLFHMRAMNNWVKSILIADFSKRDDRVLDLGCGKGGDLMKWAKRGVSKYVGVDIAQKSLEDAVDRFSNNNQHRDLDVSFVQGDLGKVSLMDDVLHCWSRETGWHDSVPNVEPAFFNIVSMQFAFHYMFGDEQRANRFFQTLHGLLCDGGVFIATTVDPNKVLMKYYQSLGPADDSSSNGDVRVVDEQQREVCTIRFDESIRHHLIGPDAAREGLFGLRYNFTLRDSDVDEGGEAVDTPEYLVPDDLLSRLVKENGFELLLKQNFHQFILKNTDKNRSLLEKMHVMNYEGSISDAEWEIAGLYQVLAFKKAY</sequence>
<dbReference type="Proteomes" id="UP000019132">
    <property type="component" value="Unassembled WGS sequence"/>
</dbReference>
<evidence type="ECO:0000256" key="2">
    <source>
        <dbReference type="ARBA" id="ARBA00022603"/>
    </source>
</evidence>
<feature type="region of interest" description="Disordered" evidence="8">
    <location>
        <begin position="74"/>
        <end position="184"/>
    </location>
</feature>
<proteinExistence type="predicted"/>
<dbReference type="InterPro" id="IPR001202">
    <property type="entry name" value="WW_dom"/>
</dbReference>
<dbReference type="InterPro" id="IPR039753">
    <property type="entry name" value="RG7MT1"/>
</dbReference>
<keyword evidence="3" id="KW-0808">Transferase</keyword>
<dbReference type="InterPro" id="IPR036020">
    <property type="entry name" value="WW_dom_sf"/>
</dbReference>
<dbReference type="InParanoid" id="K3WYB2"/>
<dbReference type="SUPFAM" id="SSF51045">
    <property type="entry name" value="WW domain"/>
    <property type="match status" value="2"/>
</dbReference>
<evidence type="ECO:0000256" key="6">
    <source>
        <dbReference type="ARBA" id="ARBA00023042"/>
    </source>
</evidence>
<reference evidence="11" key="3">
    <citation type="submission" date="2015-02" db="UniProtKB">
        <authorList>
            <consortium name="EnsemblProtists"/>
        </authorList>
    </citation>
    <scope>IDENTIFICATION</scope>
    <source>
        <strain evidence="11">DAOM BR144</strain>
    </source>
</reference>
<keyword evidence="5" id="KW-0694">RNA-binding</keyword>
<protein>
    <recommendedName>
        <fullName evidence="1">mRNA (guanine-N(7))-methyltransferase</fullName>
        <ecNumber evidence="1">2.1.1.56</ecNumber>
    </recommendedName>
</protein>
<evidence type="ECO:0000256" key="8">
    <source>
        <dbReference type="SAM" id="MobiDB-lite"/>
    </source>
</evidence>
<evidence type="ECO:0000259" key="10">
    <source>
        <dbReference type="PROSITE" id="PS51562"/>
    </source>
</evidence>
<feature type="domain" description="WW" evidence="9">
    <location>
        <begin position="40"/>
        <end position="75"/>
    </location>
</feature>
<evidence type="ECO:0000313" key="11">
    <source>
        <dbReference type="EnsemblProtists" id="PYU1_T009961"/>
    </source>
</evidence>
<dbReference type="Gene3D" id="3.40.50.150">
    <property type="entry name" value="Vaccinia Virus protein VP39"/>
    <property type="match status" value="1"/>
</dbReference>
<dbReference type="GO" id="GO:0004482">
    <property type="term" value="F:mRNA 5'-cap (guanine-N7-)-methyltransferase activity"/>
    <property type="evidence" value="ECO:0007669"/>
    <property type="project" value="UniProtKB-EC"/>
</dbReference>
<evidence type="ECO:0000256" key="5">
    <source>
        <dbReference type="ARBA" id="ARBA00022884"/>
    </source>
</evidence>
<dbReference type="GO" id="GO:0005634">
    <property type="term" value="C:nucleus"/>
    <property type="evidence" value="ECO:0007669"/>
    <property type="project" value="TreeGrafter"/>
</dbReference>
<evidence type="ECO:0000313" key="12">
    <source>
        <dbReference type="Proteomes" id="UP000019132"/>
    </source>
</evidence>
<keyword evidence="6" id="KW-0507">mRNA processing</keyword>
<dbReference type="PROSITE" id="PS50020">
    <property type="entry name" value="WW_DOMAIN_2"/>
    <property type="match status" value="2"/>
</dbReference>